<dbReference type="GO" id="GO:0000422">
    <property type="term" value="P:autophagy of mitochondrion"/>
    <property type="evidence" value="ECO:0007669"/>
    <property type="project" value="TreeGrafter"/>
</dbReference>
<feature type="coiled-coil region" evidence="8">
    <location>
        <begin position="377"/>
        <end position="404"/>
    </location>
</feature>
<dbReference type="EMBL" id="MPUH01000197">
    <property type="protein sequence ID" value="OMJ86721.1"/>
    <property type="molecule type" value="Genomic_DNA"/>
</dbReference>
<keyword evidence="6" id="KW-0446">Lipid-binding</keyword>
<dbReference type="Proteomes" id="UP000187209">
    <property type="component" value="Unassembled WGS sequence"/>
</dbReference>
<evidence type="ECO:0000256" key="9">
    <source>
        <dbReference type="SAM" id="MobiDB-lite"/>
    </source>
</evidence>
<accession>A0A1R2CCJ0</accession>
<evidence type="ECO:0000313" key="11">
    <source>
        <dbReference type="EMBL" id="OMJ86721.1"/>
    </source>
</evidence>
<protein>
    <recommendedName>
        <fullName evidence="10">PX domain-containing protein</fullName>
    </recommendedName>
</protein>
<dbReference type="InterPro" id="IPR036871">
    <property type="entry name" value="PX_dom_sf"/>
</dbReference>
<dbReference type="InterPro" id="IPR001683">
    <property type="entry name" value="PX_dom"/>
</dbReference>
<comment type="subcellular location">
    <subcellularLocation>
        <location evidence="2">Cytoplasm</location>
    </subcellularLocation>
    <subcellularLocation>
        <location evidence="1">Membrane</location>
        <topology evidence="1">Peripheral membrane protein</topology>
    </subcellularLocation>
</comment>
<keyword evidence="7" id="KW-0472">Membrane</keyword>
<dbReference type="PANTHER" id="PTHR45949">
    <property type="entry name" value="SORTING NEXIN-4"/>
    <property type="match status" value="1"/>
</dbReference>
<keyword evidence="8" id="KW-0175">Coiled coil</keyword>
<reference evidence="11 12" key="1">
    <citation type="submission" date="2016-11" db="EMBL/GenBank/DDBJ databases">
        <title>The macronuclear genome of Stentor coeruleus: a giant cell with tiny introns.</title>
        <authorList>
            <person name="Slabodnick M."/>
            <person name="Ruby J.G."/>
            <person name="Reiff S.B."/>
            <person name="Swart E.C."/>
            <person name="Gosai S."/>
            <person name="Prabakaran S."/>
            <person name="Witkowska E."/>
            <person name="Larue G.E."/>
            <person name="Fisher S."/>
            <person name="Freeman R.M."/>
            <person name="Gunawardena J."/>
            <person name="Chu W."/>
            <person name="Stover N.A."/>
            <person name="Gregory B.D."/>
            <person name="Nowacki M."/>
            <person name="Derisi J."/>
            <person name="Roy S.W."/>
            <person name="Marshall W.F."/>
            <person name="Sood P."/>
        </authorList>
    </citation>
    <scope>NUCLEOTIDE SEQUENCE [LARGE SCALE GENOMIC DNA]</scope>
    <source>
        <strain evidence="11">WM001</strain>
    </source>
</reference>
<dbReference type="OrthoDB" id="437742at2759"/>
<feature type="region of interest" description="Disordered" evidence="9">
    <location>
        <begin position="1"/>
        <end position="80"/>
    </location>
</feature>
<dbReference type="GO" id="GO:0034727">
    <property type="term" value="P:piecemeal microautophagy of the nucleus"/>
    <property type="evidence" value="ECO:0007669"/>
    <property type="project" value="TreeGrafter"/>
</dbReference>
<evidence type="ECO:0000256" key="7">
    <source>
        <dbReference type="ARBA" id="ARBA00023136"/>
    </source>
</evidence>
<dbReference type="Pfam" id="PF00787">
    <property type="entry name" value="PX"/>
    <property type="match status" value="1"/>
</dbReference>
<evidence type="ECO:0000259" key="10">
    <source>
        <dbReference type="PROSITE" id="PS50195"/>
    </source>
</evidence>
<keyword evidence="5" id="KW-0963">Cytoplasm</keyword>
<evidence type="ECO:0000256" key="2">
    <source>
        <dbReference type="ARBA" id="ARBA00004496"/>
    </source>
</evidence>
<dbReference type="PANTHER" id="PTHR45949:SF2">
    <property type="entry name" value="SORTING NEXIN-4"/>
    <property type="match status" value="1"/>
</dbReference>
<feature type="domain" description="PX" evidence="10">
    <location>
        <begin position="78"/>
        <end position="212"/>
    </location>
</feature>
<evidence type="ECO:0000313" key="12">
    <source>
        <dbReference type="Proteomes" id="UP000187209"/>
    </source>
</evidence>
<organism evidence="11 12">
    <name type="scientific">Stentor coeruleus</name>
    <dbReference type="NCBI Taxonomy" id="5963"/>
    <lineage>
        <taxon>Eukaryota</taxon>
        <taxon>Sar</taxon>
        <taxon>Alveolata</taxon>
        <taxon>Ciliophora</taxon>
        <taxon>Postciliodesmatophora</taxon>
        <taxon>Heterotrichea</taxon>
        <taxon>Heterotrichida</taxon>
        <taxon>Stentoridae</taxon>
        <taxon>Stentor</taxon>
    </lineage>
</organism>
<dbReference type="GO" id="GO:0016020">
    <property type="term" value="C:membrane"/>
    <property type="evidence" value="ECO:0007669"/>
    <property type="project" value="UniProtKB-SubCell"/>
</dbReference>
<dbReference type="PROSITE" id="PS50195">
    <property type="entry name" value="PX"/>
    <property type="match status" value="1"/>
</dbReference>
<dbReference type="CDD" id="cd06093">
    <property type="entry name" value="PX_domain"/>
    <property type="match status" value="1"/>
</dbReference>
<dbReference type="GO" id="GO:0061709">
    <property type="term" value="P:reticulophagy"/>
    <property type="evidence" value="ECO:0007669"/>
    <property type="project" value="TreeGrafter"/>
</dbReference>
<evidence type="ECO:0000256" key="6">
    <source>
        <dbReference type="ARBA" id="ARBA00023121"/>
    </source>
</evidence>
<dbReference type="GO" id="GO:0032456">
    <property type="term" value="P:endocytic recycling"/>
    <property type="evidence" value="ECO:0007669"/>
    <property type="project" value="TreeGrafter"/>
</dbReference>
<evidence type="ECO:0000256" key="3">
    <source>
        <dbReference type="ARBA" id="ARBA00010883"/>
    </source>
</evidence>
<keyword evidence="12" id="KW-1185">Reference proteome</keyword>
<dbReference type="Gene3D" id="3.30.1520.10">
    <property type="entry name" value="Phox-like domain"/>
    <property type="match status" value="1"/>
</dbReference>
<feature type="compositionally biased region" description="Basic and acidic residues" evidence="9">
    <location>
        <begin position="46"/>
        <end position="60"/>
    </location>
</feature>
<evidence type="ECO:0000256" key="5">
    <source>
        <dbReference type="ARBA" id="ARBA00022490"/>
    </source>
</evidence>
<dbReference type="AlphaFoldDB" id="A0A1R2CCJ0"/>
<evidence type="ECO:0000256" key="1">
    <source>
        <dbReference type="ARBA" id="ARBA00004170"/>
    </source>
</evidence>
<gene>
    <name evidence="11" type="ORF">SteCoe_11731</name>
</gene>
<dbReference type="SUPFAM" id="SSF64268">
    <property type="entry name" value="PX domain"/>
    <property type="match status" value="1"/>
</dbReference>
<evidence type="ECO:0000256" key="4">
    <source>
        <dbReference type="ARBA" id="ARBA00022448"/>
    </source>
</evidence>
<dbReference type="SMART" id="SM00312">
    <property type="entry name" value="PX"/>
    <property type="match status" value="1"/>
</dbReference>
<feature type="compositionally biased region" description="Basic and acidic residues" evidence="9">
    <location>
        <begin position="7"/>
        <end position="16"/>
    </location>
</feature>
<proteinExistence type="inferred from homology"/>
<evidence type="ECO:0000256" key="8">
    <source>
        <dbReference type="SAM" id="Coils"/>
    </source>
</evidence>
<dbReference type="GO" id="GO:0000407">
    <property type="term" value="C:phagophore assembly site"/>
    <property type="evidence" value="ECO:0007669"/>
    <property type="project" value="TreeGrafter"/>
</dbReference>
<name>A0A1R2CCJ0_9CILI</name>
<comment type="caution">
    <text evidence="11">The sequence shown here is derived from an EMBL/GenBank/DDBJ whole genome shotgun (WGS) entry which is preliminary data.</text>
</comment>
<keyword evidence="4" id="KW-0813">Transport</keyword>
<sequence>MEEMNEEDKHNMKDSNDYEGIYNYQEPKHVEGKKHRSNSESSSSSMEKEHDENKVYEPKIDYPSYENIPNSEKESKNYEPEMSYIGKKTVEEKRESLSDYGIDIKVIDPKIKSGILSKNVLYTVTGTDTIGGFHVLRHYKEFLALRKILIVEWPGCCILQLPSKQPHGNFEPDFIESHRKLLEYFLKTLSKYNYLLISEEFQLFLRGPINFHKQNIVSKSQNLIVIGTKYTKVFENYITKTTNPDIELEIKQYLAYFQQGKELLERLERVCKINEENYYVIDQDTVRMIEGIKELSAFYRKNPLNVPERHKENNLYGDLMIWCRNTLLEIEGIIEVINKRAEIDKYKNSLDKKIEREKGNIEKRKAGKKKIVQYFNMKSQEYYINRSENEIHQLEETIKNIDVIINASATMILQNEIPEFKYKKHETLLISNEITIDILHKEFMSIAKQLKELQKNI</sequence>
<dbReference type="GO" id="GO:0005769">
    <property type="term" value="C:early endosome"/>
    <property type="evidence" value="ECO:0007669"/>
    <property type="project" value="TreeGrafter"/>
</dbReference>
<comment type="similarity">
    <text evidence="3">Belongs to the sorting nexin family.</text>
</comment>
<dbReference type="GO" id="GO:0035091">
    <property type="term" value="F:phosphatidylinositol binding"/>
    <property type="evidence" value="ECO:0007669"/>
    <property type="project" value="InterPro"/>
</dbReference>
<dbReference type="GO" id="GO:0015031">
    <property type="term" value="P:protein transport"/>
    <property type="evidence" value="ECO:0007669"/>
    <property type="project" value="TreeGrafter"/>
</dbReference>